<dbReference type="EC" id="3.1.3.2" evidence="10"/>
<evidence type="ECO:0000256" key="12">
    <source>
        <dbReference type="SAM" id="SignalP"/>
    </source>
</evidence>
<keyword evidence="7 10" id="KW-0378">Hydrolase</keyword>
<dbReference type="InterPro" id="IPR029052">
    <property type="entry name" value="Metallo-depent_PP-like"/>
</dbReference>
<comment type="subcellular location">
    <subcellularLocation>
        <location evidence="2">Secreted</location>
    </subcellularLocation>
</comment>
<evidence type="ECO:0000256" key="3">
    <source>
        <dbReference type="ARBA" id="ARBA00008723"/>
    </source>
</evidence>
<dbReference type="EMBL" id="JAYKXN010000008">
    <property type="protein sequence ID" value="KAK7265835.1"/>
    <property type="molecule type" value="Genomic_DNA"/>
</dbReference>
<keyword evidence="15" id="KW-1185">Reference proteome</keyword>
<evidence type="ECO:0000256" key="7">
    <source>
        <dbReference type="ARBA" id="ARBA00022801"/>
    </source>
</evidence>
<feature type="binding site" evidence="11">
    <location>
        <position position="247"/>
    </location>
    <ligand>
        <name>Fe cation</name>
        <dbReference type="ChEBI" id="CHEBI:24875"/>
        <label>1</label>
    </ligand>
</feature>
<dbReference type="GO" id="GO:0003993">
    <property type="term" value="F:acid phosphatase activity"/>
    <property type="evidence" value="ECO:0007669"/>
    <property type="project" value="UniProtKB-UniRule"/>
</dbReference>
<dbReference type="PIRSF" id="PIRSF000898">
    <property type="entry name" value="Acid_Ptase_5"/>
    <property type="match status" value="1"/>
</dbReference>
<proteinExistence type="inferred from homology"/>
<evidence type="ECO:0000256" key="2">
    <source>
        <dbReference type="ARBA" id="ARBA00004613"/>
    </source>
</evidence>
<protein>
    <recommendedName>
        <fullName evidence="10">Purple acid phosphatase</fullName>
        <ecNumber evidence="10">3.1.3.2</ecNumber>
    </recommendedName>
</protein>
<dbReference type="Proteomes" id="UP001359559">
    <property type="component" value="Unassembled WGS sequence"/>
</dbReference>
<keyword evidence="9" id="KW-0325">Glycoprotein</keyword>
<dbReference type="GO" id="GO:0005576">
    <property type="term" value="C:extracellular region"/>
    <property type="evidence" value="ECO:0007669"/>
    <property type="project" value="UniProtKB-SubCell"/>
</dbReference>
<evidence type="ECO:0000313" key="15">
    <source>
        <dbReference type="Proteomes" id="UP001359559"/>
    </source>
</evidence>
<evidence type="ECO:0000256" key="4">
    <source>
        <dbReference type="ARBA" id="ARBA00022525"/>
    </source>
</evidence>
<reference evidence="14 15" key="1">
    <citation type="submission" date="2024-01" db="EMBL/GenBank/DDBJ databases">
        <title>The genomes of 5 underutilized Papilionoideae crops provide insights into root nodulation and disease resistance.</title>
        <authorList>
            <person name="Yuan L."/>
        </authorList>
    </citation>
    <scope>NUCLEOTIDE SEQUENCE [LARGE SCALE GENOMIC DNA]</scope>
    <source>
        <strain evidence="14">LY-2023</strain>
        <tissue evidence="14">Leaf</tissue>
    </source>
</reference>
<sequence>MASPLSLLHLAVLLCIYLVLPVFAELPRIQHQPKHDGSLNFLVIGDWGRKGLHNQSLVATQMGRMGDKLNIDFVVSTGDNFYDSGIKGVNDPLFLQSFSNIYTAKGLNKQWYTVLGNHDYRGNALAQLSPVLRKIDKRWFCERSFILNAGIVEFFFIDTTPFINNYFHDCNQHYDWRGVFPRQSYLKKLQKDLEEALAKSTSKWKIVVGHHAIRSIGHHGDSPELVKHLIPILKGNNVDMYLNGHDHCLQHIASKDSPLVYITSGAGSKAWRGDVKEDHSDVVKFFYDGQGFMSAQVTNSDANFAFYNVFGESIHHWNLTKSTMHSSV</sequence>
<dbReference type="PANTHER" id="PTHR10161:SF44">
    <property type="entry name" value="PURPLE ACID PHOSPHATASE"/>
    <property type="match status" value="1"/>
</dbReference>
<gene>
    <name evidence="14" type="ORF">RJT34_33459</name>
</gene>
<feature type="binding site" evidence="11">
    <location>
        <position position="82"/>
    </location>
    <ligand>
        <name>Fe cation</name>
        <dbReference type="ChEBI" id="CHEBI:24875"/>
        <label>1</label>
    </ligand>
</feature>
<feature type="binding site" evidence="11">
    <location>
        <position position="79"/>
    </location>
    <ligand>
        <name>Fe cation</name>
        <dbReference type="ChEBI" id="CHEBI:24875"/>
        <label>1</label>
    </ligand>
</feature>
<dbReference type="InterPro" id="IPR051558">
    <property type="entry name" value="Metallophosphoesterase_PAP"/>
</dbReference>
<evidence type="ECO:0000259" key="13">
    <source>
        <dbReference type="Pfam" id="PF00149"/>
    </source>
</evidence>
<dbReference type="AlphaFoldDB" id="A0AAN9EZZ9"/>
<comment type="caution">
    <text evidence="14">The sequence shown here is derived from an EMBL/GenBank/DDBJ whole genome shotgun (WGS) entry which is preliminary data.</text>
</comment>
<keyword evidence="10 11" id="KW-0408">Iron</keyword>
<keyword evidence="4" id="KW-0964">Secreted</keyword>
<feature type="binding site" evidence="11">
    <location>
        <position position="210"/>
    </location>
    <ligand>
        <name>Fe cation</name>
        <dbReference type="ChEBI" id="CHEBI:24875"/>
        <label>2</label>
    </ligand>
</feature>
<organism evidence="14 15">
    <name type="scientific">Clitoria ternatea</name>
    <name type="common">Butterfly pea</name>
    <dbReference type="NCBI Taxonomy" id="43366"/>
    <lineage>
        <taxon>Eukaryota</taxon>
        <taxon>Viridiplantae</taxon>
        <taxon>Streptophyta</taxon>
        <taxon>Embryophyta</taxon>
        <taxon>Tracheophyta</taxon>
        <taxon>Spermatophyta</taxon>
        <taxon>Magnoliopsida</taxon>
        <taxon>eudicotyledons</taxon>
        <taxon>Gunneridae</taxon>
        <taxon>Pentapetalae</taxon>
        <taxon>rosids</taxon>
        <taxon>fabids</taxon>
        <taxon>Fabales</taxon>
        <taxon>Fabaceae</taxon>
        <taxon>Papilionoideae</taxon>
        <taxon>50 kb inversion clade</taxon>
        <taxon>NPAAA clade</taxon>
        <taxon>indigoferoid/millettioid clade</taxon>
        <taxon>Phaseoleae</taxon>
        <taxon>Clitoria</taxon>
    </lineage>
</organism>
<keyword evidence="6 12" id="KW-0732">Signal</keyword>
<dbReference type="Gene3D" id="3.60.21.10">
    <property type="match status" value="1"/>
</dbReference>
<feature type="signal peptide" evidence="12">
    <location>
        <begin position="1"/>
        <end position="24"/>
    </location>
</feature>
<dbReference type="InterPro" id="IPR024927">
    <property type="entry name" value="Acid_PPase"/>
</dbReference>
<evidence type="ECO:0000256" key="9">
    <source>
        <dbReference type="ARBA" id="ARBA00023180"/>
    </source>
</evidence>
<feature type="chain" id="PRO_5042819192" description="Purple acid phosphatase" evidence="12">
    <location>
        <begin position="25"/>
        <end position="328"/>
    </location>
</feature>
<comment type="similarity">
    <text evidence="3">Belongs to the metallophosphoesterase superfamily. Purple acid phosphatase family.</text>
</comment>
<evidence type="ECO:0000256" key="6">
    <source>
        <dbReference type="ARBA" id="ARBA00022729"/>
    </source>
</evidence>
<accession>A0AAN9EZZ9</accession>
<evidence type="ECO:0000313" key="14">
    <source>
        <dbReference type="EMBL" id="KAK7265835.1"/>
    </source>
</evidence>
<comment type="catalytic activity">
    <reaction evidence="1 10">
        <text>a phosphate monoester + H2O = an alcohol + phosphate</text>
        <dbReference type="Rhea" id="RHEA:15017"/>
        <dbReference type="ChEBI" id="CHEBI:15377"/>
        <dbReference type="ChEBI" id="CHEBI:30879"/>
        <dbReference type="ChEBI" id="CHEBI:43474"/>
        <dbReference type="ChEBI" id="CHEBI:67140"/>
        <dbReference type="EC" id="3.1.3.2"/>
    </reaction>
</comment>
<dbReference type="GO" id="GO:0046872">
    <property type="term" value="F:metal ion binding"/>
    <property type="evidence" value="ECO:0007669"/>
    <property type="project" value="UniProtKB-KW"/>
</dbReference>
<feature type="domain" description="Calcineurin-like phosphoesterase" evidence="13">
    <location>
        <begin position="40"/>
        <end position="248"/>
    </location>
</feature>
<feature type="binding site" evidence="11">
    <location>
        <position position="79"/>
    </location>
    <ligand>
        <name>Fe cation</name>
        <dbReference type="ChEBI" id="CHEBI:24875"/>
        <label>2</label>
    </ligand>
</feature>
<dbReference type="InterPro" id="IPR004843">
    <property type="entry name" value="Calcineurin-like_PHP"/>
</dbReference>
<keyword evidence="5 11" id="KW-0479">Metal-binding</keyword>
<keyword evidence="8" id="KW-0862">Zinc</keyword>
<comment type="cofactor">
    <cofactor evidence="11">
        <name>Fe cation</name>
        <dbReference type="ChEBI" id="CHEBI:24875"/>
    </cofactor>
    <text evidence="11">Binds 2 iron ions per subunit.</text>
</comment>
<evidence type="ECO:0000256" key="10">
    <source>
        <dbReference type="PIRNR" id="PIRNR000898"/>
    </source>
</evidence>
<feature type="binding site" evidence="11">
    <location>
        <position position="46"/>
    </location>
    <ligand>
        <name>Fe cation</name>
        <dbReference type="ChEBI" id="CHEBI:24875"/>
        <label>1</label>
    </ligand>
</feature>
<dbReference type="CDD" id="cd07378">
    <property type="entry name" value="MPP_ACP5"/>
    <property type="match status" value="1"/>
</dbReference>
<evidence type="ECO:0000256" key="8">
    <source>
        <dbReference type="ARBA" id="ARBA00022833"/>
    </source>
</evidence>
<feature type="binding site" evidence="11">
    <location>
        <position position="117"/>
    </location>
    <ligand>
        <name>Fe cation</name>
        <dbReference type="ChEBI" id="CHEBI:24875"/>
        <label>2</label>
    </ligand>
</feature>
<evidence type="ECO:0000256" key="11">
    <source>
        <dbReference type="PIRSR" id="PIRSR000898-1"/>
    </source>
</evidence>
<dbReference type="Pfam" id="PF00149">
    <property type="entry name" value="Metallophos"/>
    <property type="match status" value="1"/>
</dbReference>
<feature type="binding site" evidence="11">
    <location>
        <position position="245"/>
    </location>
    <ligand>
        <name>Fe cation</name>
        <dbReference type="ChEBI" id="CHEBI:24875"/>
        <label>2</label>
    </ligand>
</feature>
<name>A0AAN9EZZ9_CLITE</name>
<dbReference type="FunFam" id="3.60.21.10:FF:000027">
    <property type="entry name" value="Purple acid phosphatase"/>
    <property type="match status" value="1"/>
</dbReference>
<evidence type="ECO:0000256" key="1">
    <source>
        <dbReference type="ARBA" id="ARBA00000032"/>
    </source>
</evidence>
<dbReference type="PANTHER" id="PTHR10161">
    <property type="entry name" value="TARTRATE-RESISTANT ACID PHOSPHATASE TYPE 5"/>
    <property type="match status" value="1"/>
</dbReference>
<evidence type="ECO:0000256" key="5">
    <source>
        <dbReference type="ARBA" id="ARBA00022723"/>
    </source>
</evidence>
<dbReference type="SUPFAM" id="SSF56300">
    <property type="entry name" value="Metallo-dependent phosphatases"/>
    <property type="match status" value="1"/>
</dbReference>